<organism evidence="1 2">
    <name type="scientific">Mesonia oceanica</name>
    <dbReference type="NCBI Taxonomy" id="2687242"/>
    <lineage>
        <taxon>Bacteria</taxon>
        <taxon>Pseudomonadati</taxon>
        <taxon>Bacteroidota</taxon>
        <taxon>Flavobacteriia</taxon>
        <taxon>Flavobacteriales</taxon>
        <taxon>Flavobacteriaceae</taxon>
        <taxon>Mesonia</taxon>
    </lineage>
</organism>
<accession>A0AC61Y5D4</accession>
<keyword evidence="1" id="KW-0489">Methyltransferase</keyword>
<dbReference type="EMBL" id="CABVMM010000003">
    <property type="protein sequence ID" value="VVU99701.1"/>
    <property type="molecule type" value="Genomic_DNA"/>
</dbReference>
<comment type="caution">
    <text evidence="1">The sequence shown here is derived from an EMBL/GenBank/DDBJ whole genome shotgun (WGS) entry which is preliminary data.</text>
</comment>
<proteinExistence type="predicted"/>
<gene>
    <name evidence="1" type="primary">ydiO</name>
    <name evidence="1" type="ORF">FVB9532_00958</name>
</gene>
<reference evidence="1" key="1">
    <citation type="submission" date="2019-09" db="EMBL/GenBank/DDBJ databases">
        <authorList>
            <person name="Rodrigo-Torres L."/>
            <person name="Arahal R. D."/>
            <person name="Lucena T."/>
        </authorList>
    </citation>
    <scope>NUCLEOTIDE SEQUENCE</scope>
    <source>
        <strain evidence="1">ISS653</strain>
    </source>
</reference>
<evidence type="ECO:0000313" key="2">
    <source>
        <dbReference type="Proteomes" id="UP000356253"/>
    </source>
</evidence>
<dbReference type="EC" id="2.1.1.37" evidence="1"/>
<keyword evidence="2" id="KW-1185">Reference proteome</keyword>
<keyword evidence="1" id="KW-0808">Transferase</keyword>
<evidence type="ECO:0000313" key="1">
    <source>
        <dbReference type="EMBL" id="VVU99701.1"/>
    </source>
</evidence>
<name>A0AC61Y5D4_9FLAO</name>
<sequence>MCNSLKAVDFFCGAGGVTCGFSQIGIEVLGGIDIDSKFKDTYEKNNGSKFLNEDVSNLDTSKLQELLPIKKNDNNLIFVGCSPCQYYSNIKSDKRKSAKGRLLLEDFKEFILFYKPGYVFVENVPGLNTKKGSPIENFKKTLSKQGYSFDFNVLNAKHFEVPQNRRRFVLIASRVMGDIKLPENKINKKNITVKEAIGNYQDFPQIQHGHKDLSDFQHSTARLSDLNLLRVSKTPLNGGSRKAWENDAQLQLECYKNHKGHTDVYGRLKWSKPAPTITTRFIYTSTGRYSHPEQNRGLSLREGATLQSFPKDYVFHSNNQGAIATMIGNAVPPNLAKAVGASIKNHWQAWQHLRQKQEQ</sequence>
<dbReference type="Proteomes" id="UP000356253">
    <property type="component" value="Unassembled WGS sequence"/>
</dbReference>
<protein>
    <submittedName>
        <fullName evidence="1">BsuMI modification methylase subunit YdiO</fullName>
        <ecNumber evidence="1">2.1.1.37</ecNumber>
    </submittedName>
</protein>